<dbReference type="InterPro" id="IPR003118">
    <property type="entry name" value="Pointed_dom"/>
</dbReference>
<evidence type="ECO:0000313" key="7">
    <source>
        <dbReference type="EMBL" id="KAK7488022.1"/>
    </source>
</evidence>
<dbReference type="InterPro" id="IPR036388">
    <property type="entry name" value="WH-like_DNA-bd_sf"/>
</dbReference>
<protein>
    <submittedName>
        <fullName evidence="7">Uncharacterized protein</fullName>
    </submittedName>
</protein>
<dbReference type="PANTHER" id="PTHR11849:SF289">
    <property type="entry name" value="ETS-LIKE PROTEIN POINTED"/>
    <property type="match status" value="1"/>
</dbReference>
<feature type="domain" description="PNT" evidence="6">
    <location>
        <begin position="160"/>
        <end position="245"/>
    </location>
</feature>
<keyword evidence="2 3" id="KW-0238">DNA-binding</keyword>
<dbReference type="AlphaFoldDB" id="A0ABD0KM93"/>
<dbReference type="Gene3D" id="1.10.10.10">
    <property type="entry name" value="Winged helix-like DNA-binding domain superfamily/Winged helix DNA-binding domain"/>
    <property type="match status" value="1"/>
</dbReference>
<dbReference type="Pfam" id="PF00178">
    <property type="entry name" value="Ets"/>
    <property type="match status" value="1"/>
</dbReference>
<keyword evidence="8" id="KW-1185">Reference proteome</keyword>
<evidence type="ECO:0000259" key="6">
    <source>
        <dbReference type="PROSITE" id="PS51433"/>
    </source>
</evidence>
<evidence type="ECO:0000313" key="8">
    <source>
        <dbReference type="Proteomes" id="UP001519460"/>
    </source>
</evidence>
<dbReference type="FunFam" id="1.10.10.10:FF:000097">
    <property type="entry name" value="Protein c-ets-1 isoform 1"/>
    <property type="match status" value="1"/>
</dbReference>
<dbReference type="Pfam" id="PF02198">
    <property type="entry name" value="SAM_PNT"/>
    <property type="match status" value="1"/>
</dbReference>
<dbReference type="SMART" id="SM00251">
    <property type="entry name" value="SAM_PNT"/>
    <property type="match status" value="1"/>
</dbReference>
<comment type="caution">
    <text evidence="7">The sequence shown here is derived from an EMBL/GenBank/DDBJ whole genome shotgun (WGS) entry which is preliminary data.</text>
</comment>
<dbReference type="FunFam" id="1.10.150.50:FF:000014">
    <property type="entry name" value="Protein c-ets-1 isoform 1"/>
    <property type="match status" value="1"/>
</dbReference>
<dbReference type="InterPro" id="IPR000418">
    <property type="entry name" value="Ets_dom"/>
</dbReference>
<dbReference type="EMBL" id="JACVVK020000156">
    <property type="protein sequence ID" value="KAK7488022.1"/>
    <property type="molecule type" value="Genomic_DNA"/>
</dbReference>
<keyword evidence="3" id="KW-0539">Nucleus</keyword>
<dbReference type="InterPro" id="IPR046328">
    <property type="entry name" value="ETS_fam"/>
</dbReference>
<organism evidence="7 8">
    <name type="scientific">Batillaria attramentaria</name>
    <dbReference type="NCBI Taxonomy" id="370345"/>
    <lineage>
        <taxon>Eukaryota</taxon>
        <taxon>Metazoa</taxon>
        <taxon>Spiralia</taxon>
        <taxon>Lophotrochozoa</taxon>
        <taxon>Mollusca</taxon>
        <taxon>Gastropoda</taxon>
        <taxon>Caenogastropoda</taxon>
        <taxon>Sorbeoconcha</taxon>
        <taxon>Cerithioidea</taxon>
        <taxon>Batillariidae</taxon>
        <taxon>Batillaria</taxon>
    </lineage>
</organism>
<gene>
    <name evidence="7" type="ORF">BaRGS_00020767</name>
</gene>
<dbReference type="PRINTS" id="PR00454">
    <property type="entry name" value="ETSDOMAIN"/>
</dbReference>
<accession>A0ABD0KM93</accession>
<evidence type="ECO:0000256" key="2">
    <source>
        <dbReference type="ARBA" id="ARBA00023125"/>
    </source>
</evidence>
<dbReference type="SMART" id="SM00413">
    <property type="entry name" value="ETS"/>
    <property type="match status" value="1"/>
</dbReference>
<evidence type="ECO:0000256" key="3">
    <source>
        <dbReference type="RuleBase" id="RU004019"/>
    </source>
</evidence>
<dbReference type="SUPFAM" id="SSF47769">
    <property type="entry name" value="SAM/Pointed domain"/>
    <property type="match status" value="1"/>
</dbReference>
<comment type="similarity">
    <text evidence="1 3">Belongs to the ETS family.</text>
</comment>
<feature type="domain" description="ETS" evidence="5">
    <location>
        <begin position="385"/>
        <end position="465"/>
    </location>
</feature>
<feature type="non-terminal residue" evidence="7">
    <location>
        <position position="1"/>
    </location>
</feature>
<evidence type="ECO:0000256" key="4">
    <source>
        <dbReference type="SAM" id="MobiDB-lite"/>
    </source>
</evidence>
<reference evidence="7 8" key="1">
    <citation type="journal article" date="2023" name="Sci. Data">
        <title>Genome assembly of the Korean intertidal mud-creeper Batillaria attramentaria.</title>
        <authorList>
            <person name="Patra A.K."/>
            <person name="Ho P.T."/>
            <person name="Jun S."/>
            <person name="Lee S.J."/>
            <person name="Kim Y."/>
            <person name="Won Y.J."/>
        </authorList>
    </citation>
    <scope>NUCLEOTIDE SEQUENCE [LARGE SCALE GENOMIC DNA]</scope>
    <source>
        <strain evidence="7">Wonlab-2016</strain>
    </source>
</reference>
<dbReference type="PANTHER" id="PTHR11849">
    <property type="entry name" value="ETS"/>
    <property type="match status" value="1"/>
</dbReference>
<comment type="subcellular location">
    <subcellularLocation>
        <location evidence="3">Nucleus</location>
    </subcellularLocation>
</comment>
<proteinExistence type="inferred from homology"/>
<dbReference type="GO" id="GO:0003677">
    <property type="term" value="F:DNA binding"/>
    <property type="evidence" value="ECO:0007669"/>
    <property type="project" value="UniProtKB-KW"/>
</dbReference>
<dbReference type="PROSITE" id="PS00346">
    <property type="entry name" value="ETS_DOMAIN_2"/>
    <property type="match status" value="1"/>
</dbReference>
<feature type="region of interest" description="Disordered" evidence="4">
    <location>
        <begin position="102"/>
        <end position="151"/>
    </location>
</feature>
<dbReference type="InterPro" id="IPR013761">
    <property type="entry name" value="SAM/pointed_sf"/>
</dbReference>
<dbReference type="Gene3D" id="1.10.150.50">
    <property type="entry name" value="Transcription Factor, Ets-1"/>
    <property type="match status" value="1"/>
</dbReference>
<dbReference type="InterPro" id="IPR036390">
    <property type="entry name" value="WH_DNA-bd_sf"/>
</dbReference>
<name>A0ABD0KM93_9CAEN</name>
<evidence type="ECO:0000259" key="5">
    <source>
        <dbReference type="PROSITE" id="PS50061"/>
    </source>
</evidence>
<evidence type="ECO:0000256" key="1">
    <source>
        <dbReference type="ARBA" id="ARBA00005562"/>
    </source>
</evidence>
<dbReference type="PROSITE" id="PS51433">
    <property type="entry name" value="PNT"/>
    <property type="match status" value="1"/>
</dbReference>
<dbReference type="SUPFAM" id="SSF46785">
    <property type="entry name" value="Winged helix' DNA-binding domain"/>
    <property type="match status" value="1"/>
</dbReference>
<dbReference type="GO" id="GO:0005634">
    <property type="term" value="C:nucleus"/>
    <property type="evidence" value="ECO:0007669"/>
    <property type="project" value="UniProtKB-SubCell"/>
</dbReference>
<dbReference type="PROSITE" id="PS50061">
    <property type="entry name" value="ETS_DOMAIN_3"/>
    <property type="match status" value="1"/>
</dbReference>
<dbReference type="Proteomes" id="UP001519460">
    <property type="component" value="Unassembled WGS sequence"/>
</dbReference>
<sequence>VSPAPSPRAVDLDQWVSEFFDSSLRHSHSNRSASTLGHNEAACALREKSMDLEFYQQDYMMDNIEFFGDVKTKKQRFAAMRLPKIVCEQSFDSDVVKESNPINFLLPSPDDHDDRRVPSMHKVPSLSDLSEESLDLPSSHGGVPPLTPGTTQKMSQVLQESFRSFEKEQQRLNIPKDPAQWSPLHVQQWLAWASAELSLHGIDVTMWAVKGSQLCKMDREEFTARCPPFVGDILWEHLDIMKKAEVVAARSLLCYSEPMCVPELGDYQQGYSSPESTLPPTPNGQAFLEGQYVGESANQDNFFDQPHSYQTVPNIKSELPWSPQEYGGDGMGEPWSASDLRGGMVVGAGFRAMHSASPDGSTGEHGGKPMIQAATLAGYSGSGPIQLWQFLLEQLTDKSCQHFISWTGDGWEFKLSDPDEVARRWGIRKNKPKMNYEKLSRGLRYYYDKNIIHKTAGKRYVYRFVCDLNSLLGFTPEELFKACDVKPQKDKEDE</sequence>